<proteinExistence type="predicted"/>
<accession>A0A915PLF7</accession>
<evidence type="ECO:0000256" key="1">
    <source>
        <dbReference type="SAM" id="MobiDB-lite"/>
    </source>
</evidence>
<evidence type="ECO:0000313" key="3">
    <source>
        <dbReference type="WBParaSite" id="sdigi.contig139.g5110.t1"/>
    </source>
</evidence>
<keyword evidence="2" id="KW-1185">Reference proteome</keyword>
<name>A0A915PLF7_9BILA</name>
<evidence type="ECO:0000313" key="2">
    <source>
        <dbReference type="Proteomes" id="UP000887581"/>
    </source>
</evidence>
<sequence length="312" mass="34833">MASYSLPSESTGFCWKSSTKSAISSERLNEGARPVFSEQLVRPKTELRQEESVQSLETNVEVGDQTRRCDGPCGRMRSVKELRVYGRCEHAICPFCTINAPMIENVDGSMGCCNPECFAADLAVLCPDPILRRKYFQMIINKHKLDEIIATYRGSRNMKRLERAMESLSASQISLASKSTGGKRGLEELVGIKVLILEKGPMGTISRRCSINEIGSKETLRDTLQWIVGDGLHMSRIFISYGENIEESKLEEIDLKKYGNKKISGFPSTNSHISLVVDCTNLIQGNKNSQYTDTHPDHHTNSLTDEAVPFTK</sequence>
<feature type="region of interest" description="Disordered" evidence="1">
    <location>
        <begin position="289"/>
        <end position="312"/>
    </location>
</feature>
<organism evidence="2 3">
    <name type="scientific">Setaria digitata</name>
    <dbReference type="NCBI Taxonomy" id="48799"/>
    <lineage>
        <taxon>Eukaryota</taxon>
        <taxon>Metazoa</taxon>
        <taxon>Ecdysozoa</taxon>
        <taxon>Nematoda</taxon>
        <taxon>Chromadorea</taxon>
        <taxon>Rhabditida</taxon>
        <taxon>Spirurina</taxon>
        <taxon>Spiruromorpha</taxon>
        <taxon>Filarioidea</taxon>
        <taxon>Setariidae</taxon>
        <taxon>Setaria</taxon>
    </lineage>
</organism>
<dbReference type="Proteomes" id="UP000887581">
    <property type="component" value="Unplaced"/>
</dbReference>
<dbReference type="WBParaSite" id="sdigi.contig139.g5110.t1">
    <property type="protein sequence ID" value="sdigi.contig139.g5110.t1"/>
    <property type="gene ID" value="sdigi.contig139.g5110"/>
</dbReference>
<dbReference type="PANTHER" id="PTHR31430">
    <property type="entry name" value="PROTEIN CBG22332-RELATED"/>
    <property type="match status" value="1"/>
</dbReference>
<dbReference type="AlphaFoldDB" id="A0A915PLF7"/>
<protein>
    <submittedName>
        <fullName evidence="3">RING-type domain-containing protein</fullName>
    </submittedName>
</protein>
<reference evidence="3" key="1">
    <citation type="submission" date="2022-11" db="UniProtKB">
        <authorList>
            <consortium name="WormBaseParasite"/>
        </authorList>
    </citation>
    <scope>IDENTIFICATION</scope>
</reference>